<evidence type="ECO:0000313" key="1">
    <source>
        <dbReference type="EMBL" id="KAG5616524.1"/>
    </source>
</evidence>
<reference evidence="1 2" key="1">
    <citation type="submission" date="2020-09" db="EMBL/GenBank/DDBJ databases">
        <title>De no assembly of potato wild relative species, Solanum commersonii.</title>
        <authorList>
            <person name="Cho K."/>
        </authorList>
    </citation>
    <scope>NUCLEOTIDE SEQUENCE [LARGE SCALE GENOMIC DNA]</scope>
    <source>
        <strain evidence="1">LZ3.2</strain>
        <tissue evidence="1">Leaf</tissue>
    </source>
</reference>
<dbReference type="Proteomes" id="UP000824120">
    <property type="component" value="Chromosome 3"/>
</dbReference>
<protein>
    <submittedName>
        <fullName evidence="1">Uncharacterized protein</fullName>
    </submittedName>
</protein>
<accession>A0A9J5ZX36</accession>
<evidence type="ECO:0000313" key="2">
    <source>
        <dbReference type="Proteomes" id="UP000824120"/>
    </source>
</evidence>
<organism evidence="1 2">
    <name type="scientific">Solanum commersonii</name>
    <name type="common">Commerson's wild potato</name>
    <name type="synonym">Commerson's nightshade</name>
    <dbReference type="NCBI Taxonomy" id="4109"/>
    <lineage>
        <taxon>Eukaryota</taxon>
        <taxon>Viridiplantae</taxon>
        <taxon>Streptophyta</taxon>
        <taxon>Embryophyta</taxon>
        <taxon>Tracheophyta</taxon>
        <taxon>Spermatophyta</taxon>
        <taxon>Magnoliopsida</taxon>
        <taxon>eudicotyledons</taxon>
        <taxon>Gunneridae</taxon>
        <taxon>Pentapetalae</taxon>
        <taxon>asterids</taxon>
        <taxon>lamiids</taxon>
        <taxon>Solanales</taxon>
        <taxon>Solanaceae</taxon>
        <taxon>Solanoideae</taxon>
        <taxon>Solaneae</taxon>
        <taxon>Solanum</taxon>
    </lineage>
</organism>
<dbReference type="OrthoDB" id="10402686at2759"/>
<dbReference type="EMBL" id="JACXVP010000003">
    <property type="protein sequence ID" value="KAG5616524.1"/>
    <property type="molecule type" value="Genomic_DNA"/>
</dbReference>
<gene>
    <name evidence="1" type="ORF">H5410_016348</name>
</gene>
<comment type="caution">
    <text evidence="1">The sequence shown here is derived from an EMBL/GenBank/DDBJ whole genome shotgun (WGS) entry which is preliminary data.</text>
</comment>
<dbReference type="AlphaFoldDB" id="A0A9J5ZX36"/>
<keyword evidence="2" id="KW-1185">Reference proteome</keyword>
<name>A0A9J5ZX36_SOLCO</name>
<proteinExistence type="predicted"/>
<sequence length="90" mass="9689">MTLFSSLLACKVPYHATSIRLLLIFSLVMTKNSGKKATVKSHLALTSQANHLLSSDEIDNNYNKSIVSSSLQPARPDGALRFLGAIEVGS</sequence>